<proteinExistence type="predicted"/>
<accession>A0A8X6U1B0</accession>
<gene>
    <name evidence="1" type="ORF">NPIL_164971</name>
</gene>
<dbReference type="Proteomes" id="UP000887013">
    <property type="component" value="Unassembled WGS sequence"/>
</dbReference>
<protein>
    <submittedName>
        <fullName evidence="1">Uncharacterized protein</fullName>
    </submittedName>
</protein>
<evidence type="ECO:0000313" key="2">
    <source>
        <dbReference type="Proteomes" id="UP000887013"/>
    </source>
</evidence>
<keyword evidence="2" id="KW-1185">Reference proteome</keyword>
<dbReference type="EMBL" id="BMAW01020473">
    <property type="protein sequence ID" value="GFT68311.1"/>
    <property type="molecule type" value="Genomic_DNA"/>
</dbReference>
<comment type="caution">
    <text evidence="1">The sequence shown here is derived from an EMBL/GenBank/DDBJ whole genome shotgun (WGS) entry which is preliminary data.</text>
</comment>
<evidence type="ECO:0000313" key="1">
    <source>
        <dbReference type="EMBL" id="GFT68311.1"/>
    </source>
</evidence>
<sequence>MVRLLRAFIWIQNWRGKAYETAIEEDFQEQTNEALTCVIRQIRTINDKFNGRAVILVIVPEGDPLNDD</sequence>
<dbReference type="AlphaFoldDB" id="A0A8X6U1B0"/>
<reference evidence="1" key="1">
    <citation type="submission" date="2020-08" db="EMBL/GenBank/DDBJ databases">
        <title>Multicomponent nature underlies the extraordinary mechanical properties of spider dragline silk.</title>
        <authorList>
            <person name="Kono N."/>
            <person name="Nakamura H."/>
            <person name="Mori M."/>
            <person name="Yoshida Y."/>
            <person name="Ohtoshi R."/>
            <person name="Malay A.D."/>
            <person name="Moran D.A.P."/>
            <person name="Tomita M."/>
            <person name="Numata K."/>
            <person name="Arakawa K."/>
        </authorList>
    </citation>
    <scope>NUCLEOTIDE SEQUENCE</scope>
</reference>
<name>A0A8X6U1B0_NEPPI</name>
<organism evidence="1 2">
    <name type="scientific">Nephila pilipes</name>
    <name type="common">Giant wood spider</name>
    <name type="synonym">Nephila maculata</name>
    <dbReference type="NCBI Taxonomy" id="299642"/>
    <lineage>
        <taxon>Eukaryota</taxon>
        <taxon>Metazoa</taxon>
        <taxon>Ecdysozoa</taxon>
        <taxon>Arthropoda</taxon>
        <taxon>Chelicerata</taxon>
        <taxon>Arachnida</taxon>
        <taxon>Araneae</taxon>
        <taxon>Araneomorphae</taxon>
        <taxon>Entelegynae</taxon>
        <taxon>Araneoidea</taxon>
        <taxon>Nephilidae</taxon>
        <taxon>Nephila</taxon>
    </lineage>
</organism>